<dbReference type="STRING" id="81985.R0HW75"/>
<dbReference type="InterPro" id="IPR040256">
    <property type="entry name" value="At4g02000-like"/>
</dbReference>
<dbReference type="AlphaFoldDB" id="R0HW75"/>
<proteinExistence type="predicted"/>
<gene>
    <name evidence="2" type="ORF">CARUB_v10015822mg</name>
</gene>
<evidence type="ECO:0000313" key="3">
    <source>
        <dbReference type="Proteomes" id="UP000029121"/>
    </source>
</evidence>
<dbReference type="PANTHER" id="PTHR31286:SF99">
    <property type="entry name" value="DUF4283 DOMAIN-CONTAINING PROTEIN"/>
    <property type="match status" value="1"/>
</dbReference>
<sequence length="333" mass="36916">MEDVGRPPGEETVVRPLWVDKVQGSGAGGVPCPEKVLSDEFVTARMRLEFPDGKHGEPVITVGQEVVSVMRSLWKNCMLVKVLDRHVPIAALSKRLRELWKPTGGMSVLDLPRQFFMVRFDNEADYMAVMTGGPWRLFGSVLMVQAWSPSFDPQHDEIRTTPVWVRVSKLPVLFYHKAILMGIAEGLGKPLRVDLTTFRFERARFARICVEVDLTQPLKGSVMVNGDRYFVSYEGLSNICSSCGLYGHLVNTCPSRMAERLAQVSVQEMSPVVPSGGGGSDGFTEVRRTSRRSGTQMAKESVAVGAVTERQERNVSKIASITENEKLAVSNKI</sequence>
<evidence type="ECO:0000259" key="1">
    <source>
        <dbReference type="Pfam" id="PF14111"/>
    </source>
</evidence>
<reference evidence="3" key="1">
    <citation type="journal article" date="2013" name="Nat. Genet.">
        <title>The Capsella rubella genome and the genomic consequences of rapid mating system evolution.</title>
        <authorList>
            <person name="Slotte T."/>
            <person name="Hazzouri K.M."/>
            <person name="Agren J.A."/>
            <person name="Koenig D."/>
            <person name="Maumus F."/>
            <person name="Guo Y.L."/>
            <person name="Steige K."/>
            <person name="Platts A.E."/>
            <person name="Escobar J.S."/>
            <person name="Newman L.K."/>
            <person name="Wang W."/>
            <person name="Mandakova T."/>
            <person name="Vello E."/>
            <person name="Smith L.M."/>
            <person name="Henz S.R."/>
            <person name="Steffen J."/>
            <person name="Takuno S."/>
            <person name="Brandvain Y."/>
            <person name="Coop G."/>
            <person name="Andolfatto P."/>
            <person name="Hu T.T."/>
            <person name="Blanchette M."/>
            <person name="Clark R.M."/>
            <person name="Quesneville H."/>
            <person name="Nordborg M."/>
            <person name="Gaut B.S."/>
            <person name="Lysak M.A."/>
            <person name="Jenkins J."/>
            <person name="Grimwood J."/>
            <person name="Chapman J."/>
            <person name="Prochnik S."/>
            <person name="Shu S."/>
            <person name="Rokhsar D."/>
            <person name="Schmutz J."/>
            <person name="Weigel D."/>
            <person name="Wright S.I."/>
        </authorList>
    </citation>
    <scope>NUCLEOTIDE SEQUENCE [LARGE SCALE GENOMIC DNA]</scope>
    <source>
        <strain evidence="3">cv. Monte Gargano</strain>
    </source>
</reference>
<dbReference type="EMBL" id="KB870807">
    <property type="protein sequence ID" value="EOA29675.1"/>
    <property type="molecule type" value="Genomic_DNA"/>
</dbReference>
<dbReference type="PANTHER" id="PTHR31286">
    <property type="entry name" value="GLYCINE-RICH CELL WALL STRUCTURAL PROTEIN 1.8-LIKE"/>
    <property type="match status" value="1"/>
</dbReference>
<feature type="non-terminal residue" evidence="2">
    <location>
        <position position="333"/>
    </location>
</feature>
<dbReference type="eggNOG" id="KOG1075">
    <property type="taxonomic scope" value="Eukaryota"/>
</dbReference>
<dbReference type="InterPro" id="IPR025558">
    <property type="entry name" value="DUF4283"/>
</dbReference>
<dbReference type="Pfam" id="PF14111">
    <property type="entry name" value="DUF4283"/>
    <property type="match status" value="1"/>
</dbReference>
<accession>R0HW75</accession>
<feature type="domain" description="DUF4283" evidence="1">
    <location>
        <begin position="72"/>
        <end position="154"/>
    </location>
</feature>
<keyword evidence="3" id="KW-1185">Reference proteome</keyword>
<protein>
    <recommendedName>
        <fullName evidence="1">DUF4283 domain-containing protein</fullName>
    </recommendedName>
</protein>
<name>R0HW75_9BRAS</name>
<dbReference type="Proteomes" id="UP000029121">
    <property type="component" value="Unassembled WGS sequence"/>
</dbReference>
<organism evidence="2 3">
    <name type="scientific">Capsella rubella</name>
    <dbReference type="NCBI Taxonomy" id="81985"/>
    <lineage>
        <taxon>Eukaryota</taxon>
        <taxon>Viridiplantae</taxon>
        <taxon>Streptophyta</taxon>
        <taxon>Embryophyta</taxon>
        <taxon>Tracheophyta</taxon>
        <taxon>Spermatophyta</taxon>
        <taxon>Magnoliopsida</taxon>
        <taxon>eudicotyledons</taxon>
        <taxon>Gunneridae</taxon>
        <taxon>Pentapetalae</taxon>
        <taxon>rosids</taxon>
        <taxon>malvids</taxon>
        <taxon>Brassicales</taxon>
        <taxon>Brassicaceae</taxon>
        <taxon>Camelineae</taxon>
        <taxon>Capsella</taxon>
    </lineage>
</organism>
<evidence type="ECO:0000313" key="2">
    <source>
        <dbReference type="EMBL" id="EOA29675.1"/>
    </source>
</evidence>